<feature type="region of interest" description="Disordered" evidence="3">
    <location>
        <begin position="231"/>
        <end position="276"/>
    </location>
</feature>
<protein>
    <recommendedName>
        <fullName evidence="5">SRCR domain-containing protein</fullName>
    </recommendedName>
</protein>
<evidence type="ECO:0000313" key="7">
    <source>
        <dbReference type="Proteomes" id="UP001165060"/>
    </source>
</evidence>
<proteinExistence type="predicted"/>
<name>A0ABQ6MR77_9STRA</name>
<keyword evidence="4" id="KW-1133">Transmembrane helix</keyword>
<dbReference type="InterPro" id="IPR001190">
    <property type="entry name" value="SRCR"/>
</dbReference>
<keyword evidence="7" id="KW-1185">Reference proteome</keyword>
<keyword evidence="4" id="KW-0812">Transmembrane</keyword>
<evidence type="ECO:0000256" key="2">
    <source>
        <dbReference type="SAM" id="Coils"/>
    </source>
</evidence>
<reference evidence="6 7" key="1">
    <citation type="journal article" date="2023" name="Commun. Biol.">
        <title>Genome analysis of Parmales, the sister group of diatoms, reveals the evolutionary specialization of diatoms from phago-mixotrophs to photoautotrophs.</title>
        <authorList>
            <person name="Ban H."/>
            <person name="Sato S."/>
            <person name="Yoshikawa S."/>
            <person name="Yamada K."/>
            <person name="Nakamura Y."/>
            <person name="Ichinomiya M."/>
            <person name="Sato N."/>
            <person name="Blanc-Mathieu R."/>
            <person name="Endo H."/>
            <person name="Kuwata A."/>
            <person name="Ogata H."/>
        </authorList>
    </citation>
    <scope>NUCLEOTIDE SEQUENCE [LARGE SCALE GENOMIC DNA]</scope>
</reference>
<dbReference type="Gene3D" id="2.10.50.10">
    <property type="entry name" value="Tumor Necrosis Factor Receptor, subunit A, domain 2"/>
    <property type="match status" value="3"/>
</dbReference>
<dbReference type="InterPro" id="IPR011641">
    <property type="entry name" value="Tyr-kin_ephrin_A/B_rcpt-like"/>
</dbReference>
<dbReference type="EMBL" id="BRYB01005918">
    <property type="protein sequence ID" value="GMI30500.1"/>
    <property type="molecule type" value="Genomic_DNA"/>
</dbReference>
<feature type="non-terminal residue" evidence="6">
    <location>
        <position position="1"/>
    </location>
</feature>
<dbReference type="PANTHER" id="PTHR46104">
    <property type="entry name" value="GENE 9195-RELATED-RELATED"/>
    <property type="match status" value="1"/>
</dbReference>
<dbReference type="InterPro" id="IPR036772">
    <property type="entry name" value="SRCR-like_dom_sf"/>
</dbReference>
<feature type="region of interest" description="Disordered" evidence="3">
    <location>
        <begin position="1"/>
        <end position="31"/>
    </location>
</feature>
<comment type="caution">
    <text evidence="6">The sequence shown here is derived from an EMBL/GenBank/DDBJ whole genome shotgun (WGS) entry which is preliminary data.</text>
</comment>
<dbReference type="Gene3D" id="2.160.20.10">
    <property type="entry name" value="Single-stranded right-handed beta-helix, Pectin lyase-like"/>
    <property type="match status" value="1"/>
</dbReference>
<feature type="domain" description="SRCR" evidence="5">
    <location>
        <begin position="416"/>
        <end position="445"/>
    </location>
</feature>
<dbReference type="SMART" id="SM01411">
    <property type="entry name" value="Ephrin_rec_like"/>
    <property type="match status" value="3"/>
</dbReference>
<gene>
    <name evidence="6" type="ORF">TeGR_g12839</name>
</gene>
<dbReference type="SUPFAM" id="SSF57184">
    <property type="entry name" value="Growth factor receptor domain"/>
    <property type="match status" value="1"/>
</dbReference>
<dbReference type="InterPro" id="IPR011050">
    <property type="entry name" value="Pectin_lyase_fold/virulence"/>
</dbReference>
<dbReference type="PANTHER" id="PTHR46104:SF1">
    <property type="entry name" value="GENE 9195-RELATED"/>
    <property type="match status" value="1"/>
</dbReference>
<sequence>GEGKGEEEEAKEARKAERRARRMATKMAAGEAPPAGYGGLVTEDVVPLKAAAFKLQSPAVSKAAVKKPELEEMEVEQEQVVGSKPPARKRLDAVDKIMRALGMVFVVAFVTVLVNTVVAPDPFTYFMEYGVYPMIMCAVLLVGCLEELSPREKSPVLALSQSARGVDARLVVAVMEIDALREKLREVLEENARVTEMNGQMVLLMEERAGLEGAEAQAGFRERAGFAAAGEGATGEAVVGSGDQGGGGEKQLVGAEEEGGERAEGRSAAQDGDGGAASVALTRVATAAQAGGRQVEGAGDGAEEVAGGSGGQGGEEGEGGREVAVWEGEEGEEQLQRKLEDGAVATSGIRAAVPVLGEAAGEGRGLAASCGLGSRTVLLDLSGVTVPDTTGIRLQTAAGTPSFDSEGQVQGRLEVGSETSLGDCSHRGWGTENCGHSEDIGVSCTFLAPGDECEECVAGKFSDTTGVAACTSCAAGSYSTVVGSVSAADCQQCEAGKASATPGATSAAACEECVAGKYSGTTGVTACTSCAAGSYSAVMGSVSAADCQQCEAGKASATPGATSAAACEECVSGKFSDTTGVVACTSCAAGSYSTVVGSVSATDCHQCEAGKVSVPGSSSCTNGYPTSGVRAAVDAAAAGAVTLWEAGTGVLAQTWAEFGWGSPSGFFRGKAGTLQCTDVVAKCTIDAQATSSDKRRVLYVRDANGVYLTGLVVRGGYRAFGGGLHISSSTVTITSCEVRDNYAGGGMYVEGSTVDVFGTLFSGNTASRSGDDIYRHSGPVTIHSTCPAGYEGSSAAQGGALDTVDTVGGPLFSFTDFPCTVCPAGGYSASLDSDCVACPAGKVLEDASDNPLL</sequence>
<dbReference type="Proteomes" id="UP001165060">
    <property type="component" value="Unassembled WGS sequence"/>
</dbReference>
<dbReference type="SUPFAM" id="SSF56487">
    <property type="entry name" value="SRCR-like"/>
    <property type="match status" value="1"/>
</dbReference>
<keyword evidence="4" id="KW-0472">Membrane</keyword>
<evidence type="ECO:0000256" key="3">
    <source>
        <dbReference type="SAM" id="MobiDB-lite"/>
    </source>
</evidence>
<dbReference type="PROSITE" id="PS50287">
    <property type="entry name" value="SRCR_2"/>
    <property type="match status" value="1"/>
</dbReference>
<dbReference type="CDD" id="cd00185">
    <property type="entry name" value="TNFRSF"/>
    <property type="match status" value="1"/>
</dbReference>
<keyword evidence="1" id="KW-1015">Disulfide bond</keyword>
<feature type="coiled-coil region" evidence="2">
    <location>
        <begin position="170"/>
        <end position="197"/>
    </location>
</feature>
<feature type="compositionally biased region" description="Acidic residues" evidence="3">
    <location>
        <begin position="1"/>
        <end position="10"/>
    </location>
</feature>
<feature type="region of interest" description="Disordered" evidence="3">
    <location>
        <begin position="291"/>
        <end position="321"/>
    </location>
</feature>
<dbReference type="InterPro" id="IPR012334">
    <property type="entry name" value="Pectin_lyas_fold"/>
</dbReference>
<feature type="transmembrane region" description="Helical" evidence="4">
    <location>
        <begin position="97"/>
        <end position="119"/>
    </location>
</feature>
<keyword evidence="2" id="KW-0175">Coiled coil</keyword>
<feature type="non-terminal residue" evidence="6">
    <location>
        <position position="853"/>
    </location>
</feature>
<organism evidence="6 7">
    <name type="scientific">Tetraparma gracilis</name>
    <dbReference type="NCBI Taxonomy" id="2962635"/>
    <lineage>
        <taxon>Eukaryota</taxon>
        <taxon>Sar</taxon>
        <taxon>Stramenopiles</taxon>
        <taxon>Ochrophyta</taxon>
        <taxon>Bolidophyceae</taxon>
        <taxon>Parmales</taxon>
        <taxon>Triparmaceae</taxon>
        <taxon>Tetraparma</taxon>
    </lineage>
</organism>
<dbReference type="Gene3D" id="3.10.250.10">
    <property type="entry name" value="SRCR-like domain"/>
    <property type="match status" value="1"/>
</dbReference>
<dbReference type="SUPFAM" id="SSF51126">
    <property type="entry name" value="Pectin lyase-like"/>
    <property type="match status" value="1"/>
</dbReference>
<dbReference type="InterPro" id="IPR009030">
    <property type="entry name" value="Growth_fac_rcpt_cys_sf"/>
</dbReference>
<evidence type="ECO:0000259" key="5">
    <source>
        <dbReference type="PROSITE" id="PS50287"/>
    </source>
</evidence>
<evidence type="ECO:0000256" key="4">
    <source>
        <dbReference type="SAM" id="Phobius"/>
    </source>
</evidence>
<evidence type="ECO:0000256" key="1">
    <source>
        <dbReference type="ARBA" id="ARBA00023157"/>
    </source>
</evidence>
<dbReference type="Pfam" id="PF07699">
    <property type="entry name" value="Ephrin_rec_like"/>
    <property type="match status" value="2"/>
</dbReference>
<evidence type="ECO:0000313" key="6">
    <source>
        <dbReference type="EMBL" id="GMI30500.1"/>
    </source>
</evidence>
<feature type="compositionally biased region" description="Low complexity" evidence="3">
    <location>
        <begin position="231"/>
        <end position="241"/>
    </location>
</feature>
<accession>A0ABQ6MR77</accession>